<dbReference type="InterPro" id="IPR006097">
    <property type="entry name" value="Glu/Leu/Phe/Val/Trp_DH_dimer"/>
</dbReference>
<dbReference type="GO" id="GO:0000166">
    <property type="term" value="F:nucleotide binding"/>
    <property type="evidence" value="ECO:0007669"/>
    <property type="project" value="UniProtKB-KW"/>
</dbReference>
<comment type="subunit">
    <text evidence="2">Homohexamer.</text>
</comment>
<dbReference type="SMART" id="SM00839">
    <property type="entry name" value="ELFV_dehydrog"/>
    <property type="match status" value="1"/>
</dbReference>
<organism evidence="10 11">
    <name type="scientific">Ferroglobus placidus (strain DSM 10642 / AEDII12DO)</name>
    <dbReference type="NCBI Taxonomy" id="589924"/>
    <lineage>
        <taxon>Archaea</taxon>
        <taxon>Methanobacteriati</taxon>
        <taxon>Methanobacteriota</taxon>
        <taxon>Archaeoglobi</taxon>
        <taxon>Archaeoglobales</taxon>
        <taxon>Archaeoglobaceae</taxon>
        <taxon>Ferroglobus</taxon>
    </lineage>
</organism>
<dbReference type="Pfam" id="PF02812">
    <property type="entry name" value="ELFV_dehydrog_N"/>
    <property type="match status" value="1"/>
</dbReference>
<comment type="similarity">
    <text evidence="1 4 8">Belongs to the Glu/Leu/Phe/Val dehydrogenases family.</text>
</comment>
<dbReference type="Gene3D" id="3.40.50.720">
    <property type="entry name" value="NAD(P)-binding Rossmann-like Domain"/>
    <property type="match status" value="1"/>
</dbReference>
<dbReference type="SUPFAM" id="SSF53223">
    <property type="entry name" value="Aminoacid dehydrogenase-like, N-terminal domain"/>
    <property type="match status" value="1"/>
</dbReference>
<keyword evidence="6" id="KW-0520">NAD</keyword>
<evidence type="ECO:0000313" key="10">
    <source>
        <dbReference type="EMBL" id="ADC64936.1"/>
    </source>
</evidence>
<dbReference type="CDD" id="cd01076">
    <property type="entry name" value="NAD_bind_1_Glu_DH"/>
    <property type="match status" value="1"/>
</dbReference>
<dbReference type="SUPFAM" id="SSF51735">
    <property type="entry name" value="NAD(P)-binding Rossmann-fold domains"/>
    <property type="match status" value="1"/>
</dbReference>
<evidence type="ECO:0000256" key="4">
    <source>
        <dbReference type="PIRNR" id="PIRNR000185"/>
    </source>
</evidence>
<keyword evidence="11" id="KW-1185">Reference proteome</keyword>
<sequence>MNPYEMACVQLERAAEMINLREDVVEYLKVPDRVIEVKIPVKMDDGRIEVFTGYRAQHCGIRGPYKGGIRYHPNVNRDEVVALAMWMTWKCAVVNIPFGGGKGGVRVDPKKLSESELERLTRRYTAAILPIIGPERDIPAPDLYTDERVMAWIMDTYSVYKGYAVPGIVTGKPVELGGSLGRKSATGRGVAIITREVAKLLGEDLKNLTVAIQGFGNVGYHAAKILSEMGAKIVAVSDSKGGVLNWEGLDIEALFEHKKRTGSVLNFAENITNEELLSLDVDVLIPAAIENVITKDNVRNVKARIIVEAANGPITPEAEEYLDKKCELVVPDILANAGGVVVSYFEWVQDLERYFWDEERVNSELERIMVRAFEDVVKTKREFGAILMRDAAMILALRRVVKALELRGIFP</sequence>
<feature type="binding site" evidence="6">
    <location>
        <position position="186"/>
    </location>
    <ligand>
        <name>NAD(+)</name>
        <dbReference type="ChEBI" id="CHEBI:57540"/>
    </ligand>
</feature>
<gene>
    <name evidence="10" type="ordered locus">Ferp_0766</name>
</gene>
<dbReference type="AlphaFoldDB" id="D3RWS3"/>
<feature type="binding site" evidence="6">
    <location>
        <position position="343"/>
    </location>
    <ligand>
        <name>substrate</name>
    </ligand>
</feature>
<feature type="binding site" evidence="6">
    <location>
        <position position="217"/>
    </location>
    <ligand>
        <name>NAD(+)</name>
        <dbReference type="ChEBI" id="CHEBI:57540"/>
    </ligand>
</feature>
<proteinExistence type="inferred from homology"/>
<dbReference type="PROSITE" id="PS00074">
    <property type="entry name" value="GLFV_DEHYDROGENASE"/>
    <property type="match status" value="1"/>
</dbReference>
<dbReference type="OrthoDB" id="6425at2157"/>
<evidence type="ECO:0000259" key="9">
    <source>
        <dbReference type="SMART" id="SM00839"/>
    </source>
</evidence>
<evidence type="ECO:0000256" key="6">
    <source>
        <dbReference type="PIRSR" id="PIRSR000185-2"/>
    </source>
</evidence>
<reference evidence="11" key="1">
    <citation type="submission" date="2010-02" db="EMBL/GenBank/DDBJ databases">
        <title>Complete sequence of Ferroglobus placidus DSM 10642.</title>
        <authorList>
            <consortium name="US DOE Joint Genome Institute"/>
            <person name="Lucas S."/>
            <person name="Copeland A."/>
            <person name="Lapidus A."/>
            <person name="Cheng J.-F."/>
            <person name="Bruce D."/>
            <person name="Goodwin L."/>
            <person name="Pitluck S."/>
            <person name="Saunders E."/>
            <person name="Brettin T."/>
            <person name="Detter J.C."/>
            <person name="Han C."/>
            <person name="Tapia R."/>
            <person name="Larimer F."/>
            <person name="Land M."/>
            <person name="Hauser L."/>
            <person name="Kyrpides N."/>
            <person name="Ivanova N."/>
            <person name="Holmes D."/>
            <person name="Lovley D."/>
            <person name="Kyrpides N."/>
            <person name="Anderson I.J."/>
            <person name="Woyke T."/>
        </authorList>
    </citation>
    <scope>NUCLEOTIDE SEQUENCE [LARGE SCALE GENOMIC DNA]</scope>
    <source>
        <strain evidence="11">DSM 10642 / AEDII12DO</strain>
    </source>
</reference>
<dbReference type="GO" id="GO:0006538">
    <property type="term" value="P:L-glutamate catabolic process"/>
    <property type="evidence" value="ECO:0007669"/>
    <property type="project" value="TreeGrafter"/>
</dbReference>
<dbReference type="PANTHER" id="PTHR11606">
    <property type="entry name" value="GLUTAMATE DEHYDROGENASE"/>
    <property type="match status" value="1"/>
</dbReference>
<feature type="domain" description="Glutamate/phenylalanine/leucine/valine/L-tryptophan dehydrogenase C-terminal" evidence="9">
    <location>
        <begin position="179"/>
        <end position="408"/>
    </location>
</feature>
<reference evidence="10 11" key="2">
    <citation type="journal article" date="2011" name="Stand. Genomic Sci.">
        <title>Complete genome sequence of Ferroglobus placidus AEDII12DO.</title>
        <authorList>
            <person name="Anderson I."/>
            <person name="Risso C."/>
            <person name="Holmes D."/>
            <person name="Lucas S."/>
            <person name="Copeland A."/>
            <person name="Lapidus A."/>
            <person name="Cheng J.F."/>
            <person name="Bruce D."/>
            <person name="Goodwin L."/>
            <person name="Pitluck S."/>
            <person name="Saunders E."/>
            <person name="Brettin T."/>
            <person name="Detter J.C."/>
            <person name="Han C."/>
            <person name="Tapia R."/>
            <person name="Larimer F."/>
            <person name="Land M."/>
            <person name="Hauser L."/>
            <person name="Woyke T."/>
            <person name="Lovley D."/>
            <person name="Kyrpides N."/>
            <person name="Ivanova N."/>
        </authorList>
    </citation>
    <scope>NUCLEOTIDE SEQUENCE [LARGE SCALE GENOMIC DNA]</scope>
    <source>
        <strain evidence="11">DSM 10642 / AEDII12DO</strain>
    </source>
</reference>
<dbReference type="InterPro" id="IPR014362">
    <property type="entry name" value="Glu_DH"/>
</dbReference>
<dbReference type="InterPro" id="IPR046346">
    <property type="entry name" value="Aminoacid_DH-like_N_sf"/>
</dbReference>
<dbReference type="InterPro" id="IPR033524">
    <property type="entry name" value="Glu/Leu/Phe/Val_DH_AS"/>
</dbReference>
<evidence type="ECO:0000256" key="7">
    <source>
        <dbReference type="PIRSR" id="PIRSR000185-3"/>
    </source>
</evidence>
<dbReference type="GeneID" id="8778272"/>
<keyword evidence="6" id="KW-0547">Nucleotide-binding</keyword>
<dbReference type="eggNOG" id="arCOG01352">
    <property type="taxonomic scope" value="Archaea"/>
</dbReference>
<dbReference type="STRING" id="589924.Ferp_0766"/>
<dbReference type="RefSeq" id="WP_012965279.1">
    <property type="nucleotide sequence ID" value="NC_013849.1"/>
</dbReference>
<evidence type="ECO:0000256" key="2">
    <source>
        <dbReference type="ARBA" id="ARBA00011643"/>
    </source>
</evidence>
<dbReference type="Pfam" id="PF00208">
    <property type="entry name" value="ELFV_dehydrog"/>
    <property type="match status" value="1"/>
</dbReference>
<accession>D3RWS3</accession>
<name>D3RWS3_FERPA</name>
<dbReference type="EMBL" id="CP001899">
    <property type="protein sequence ID" value="ADC64936.1"/>
    <property type="molecule type" value="Genomic_DNA"/>
</dbReference>
<dbReference type="Gene3D" id="3.40.50.10860">
    <property type="entry name" value="Leucine Dehydrogenase, chain A, domain 1"/>
    <property type="match status" value="1"/>
</dbReference>
<dbReference type="InterPro" id="IPR033922">
    <property type="entry name" value="NAD_bind_Glu_DH"/>
</dbReference>
<protein>
    <recommendedName>
        <fullName evidence="4">Glutamate dehydrogenase</fullName>
    </recommendedName>
</protein>
<dbReference type="PIRSF" id="PIRSF000185">
    <property type="entry name" value="Glu_DH"/>
    <property type="match status" value="1"/>
</dbReference>
<feature type="active site" description="Proton donor" evidence="5">
    <location>
        <position position="102"/>
    </location>
</feature>
<dbReference type="PANTHER" id="PTHR11606:SF13">
    <property type="entry name" value="GLUTAMATE DEHYDROGENASE 1, MITOCHONDRIAL"/>
    <property type="match status" value="1"/>
</dbReference>
<dbReference type="FunFam" id="3.40.50.10860:FF:000003">
    <property type="entry name" value="Glutamate dehydrogenase"/>
    <property type="match status" value="1"/>
</dbReference>
<evidence type="ECO:0000313" key="11">
    <source>
        <dbReference type="Proteomes" id="UP000002613"/>
    </source>
</evidence>
<dbReference type="PRINTS" id="PR00082">
    <property type="entry name" value="GLFDHDRGNASE"/>
</dbReference>
<keyword evidence="3 4" id="KW-0560">Oxidoreductase</keyword>
<dbReference type="InterPro" id="IPR036291">
    <property type="entry name" value="NAD(P)-bd_dom_sf"/>
</dbReference>
<dbReference type="PaxDb" id="589924-Ferp_0766"/>
<evidence type="ECO:0000256" key="3">
    <source>
        <dbReference type="ARBA" id="ARBA00023002"/>
    </source>
</evidence>
<evidence type="ECO:0000256" key="1">
    <source>
        <dbReference type="ARBA" id="ARBA00006382"/>
    </source>
</evidence>
<dbReference type="HOGENOM" id="CLU_025763_1_2_2"/>
<dbReference type="KEGG" id="fpl:Ferp_0766"/>
<feature type="binding site" evidence="6">
    <location>
        <position position="90"/>
    </location>
    <ligand>
        <name>substrate</name>
    </ligand>
</feature>
<evidence type="ECO:0000256" key="8">
    <source>
        <dbReference type="RuleBase" id="RU004417"/>
    </source>
</evidence>
<evidence type="ECO:0000256" key="5">
    <source>
        <dbReference type="PIRSR" id="PIRSR000185-1"/>
    </source>
</evidence>
<dbReference type="InterPro" id="IPR006095">
    <property type="entry name" value="Glu/Leu/Phe/Val/Trp_DH"/>
</dbReference>
<dbReference type="InterPro" id="IPR006096">
    <property type="entry name" value="Glu/Leu/Phe/Val/Trp_DH_C"/>
</dbReference>
<feature type="binding site" evidence="6">
    <location>
        <position position="66"/>
    </location>
    <ligand>
        <name>substrate</name>
    </ligand>
</feature>
<dbReference type="GO" id="GO:0004352">
    <property type="term" value="F:glutamate dehydrogenase (NAD+) activity"/>
    <property type="evidence" value="ECO:0007669"/>
    <property type="project" value="TreeGrafter"/>
</dbReference>
<feature type="site" description="Important for catalysis" evidence="7">
    <location>
        <position position="142"/>
    </location>
</feature>
<dbReference type="Proteomes" id="UP000002613">
    <property type="component" value="Chromosome"/>
</dbReference>